<dbReference type="EMBL" id="MFNE01000051">
    <property type="protein sequence ID" value="OGG93394.1"/>
    <property type="molecule type" value="Genomic_DNA"/>
</dbReference>
<sequence>MKILFLGVGAAFTTAEYFQSNMLLTADSGKKLLIDCGSDLRFAMAEAGVGVGQIDALYLSHQHADHLGGVEWLAYATFFAPSLPRPKLFIEENLAQEAWEHSLKGGLSCVDDYPRDLSSFFDLRLQKENGQFVWEGVRFSLYKMPHVMTKLGNLYSYGLLIEAPGREPVFISTDTIFAPEILEKIGAKSALIFHDCETKGPPSLVHCHYQELRKLPKEFRAKTWLYHYQPNPQFDAVKDGFLGFVQKGQEFEFPRA</sequence>
<evidence type="ECO:0000313" key="2">
    <source>
        <dbReference type="EMBL" id="OGG93394.1"/>
    </source>
</evidence>
<dbReference type="SUPFAM" id="SSF56281">
    <property type="entry name" value="Metallo-hydrolase/oxidoreductase"/>
    <property type="match status" value="1"/>
</dbReference>
<dbReference type="PANTHER" id="PTHR42663:SF6">
    <property type="entry name" value="HYDROLASE C777.06C-RELATED"/>
    <property type="match status" value="1"/>
</dbReference>
<dbReference type="Proteomes" id="UP000178449">
    <property type="component" value="Unassembled WGS sequence"/>
</dbReference>
<dbReference type="AlphaFoldDB" id="A0A1F6G5K3"/>
<proteinExistence type="predicted"/>
<organism evidence="2 3">
    <name type="scientific">Candidatus Lambdaproteobacteria bacterium RIFOXYD2_FULL_50_16</name>
    <dbReference type="NCBI Taxonomy" id="1817772"/>
    <lineage>
        <taxon>Bacteria</taxon>
        <taxon>Pseudomonadati</taxon>
        <taxon>Pseudomonadota</taxon>
        <taxon>Candidatus Lambdaproteobacteria</taxon>
    </lineage>
</organism>
<evidence type="ECO:0000259" key="1">
    <source>
        <dbReference type="SMART" id="SM00849"/>
    </source>
</evidence>
<gene>
    <name evidence="2" type="ORF">A2527_01610</name>
</gene>
<protein>
    <recommendedName>
        <fullName evidence="1">Metallo-beta-lactamase domain-containing protein</fullName>
    </recommendedName>
</protein>
<dbReference type="GO" id="GO:0016787">
    <property type="term" value="F:hydrolase activity"/>
    <property type="evidence" value="ECO:0007669"/>
    <property type="project" value="UniProtKB-KW"/>
</dbReference>
<name>A0A1F6G5K3_9PROT</name>
<dbReference type="Pfam" id="PF23023">
    <property type="entry name" value="Anti-Pycsar_Apyc1"/>
    <property type="match status" value="1"/>
</dbReference>
<dbReference type="Gene3D" id="3.60.15.10">
    <property type="entry name" value="Ribonuclease Z/Hydroxyacylglutathione hydrolase-like"/>
    <property type="match status" value="1"/>
</dbReference>
<comment type="caution">
    <text evidence="2">The sequence shown here is derived from an EMBL/GenBank/DDBJ whole genome shotgun (WGS) entry which is preliminary data.</text>
</comment>
<feature type="domain" description="Metallo-beta-lactamase" evidence="1">
    <location>
        <begin position="19"/>
        <end position="227"/>
    </location>
</feature>
<dbReference type="InterPro" id="IPR036866">
    <property type="entry name" value="RibonucZ/Hydroxyglut_hydro"/>
</dbReference>
<dbReference type="SMART" id="SM00849">
    <property type="entry name" value="Lactamase_B"/>
    <property type="match status" value="1"/>
</dbReference>
<dbReference type="InterPro" id="IPR001279">
    <property type="entry name" value="Metallo-B-lactamas"/>
</dbReference>
<dbReference type="GO" id="GO:0046872">
    <property type="term" value="F:metal ion binding"/>
    <property type="evidence" value="ECO:0007669"/>
    <property type="project" value="UniProtKB-KW"/>
</dbReference>
<accession>A0A1F6G5K3</accession>
<evidence type="ECO:0000313" key="3">
    <source>
        <dbReference type="Proteomes" id="UP000178449"/>
    </source>
</evidence>
<dbReference type="PANTHER" id="PTHR42663">
    <property type="entry name" value="HYDROLASE C777.06C-RELATED-RELATED"/>
    <property type="match status" value="1"/>
</dbReference>
<reference evidence="2 3" key="1">
    <citation type="journal article" date="2016" name="Nat. Commun.">
        <title>Thousands of microbial genomes shed light on interconnected biogeochemical processes in an aquifer system.</title>
        <authorList>
            <person name="Anantharaman K."/>
            <person name="Brown C.T."/>
            <person name="Hug L.A."/>
            <person name="Sharon I."/>
            <person name="Castelle C.J."/>
            <person name="Probst A.J."/>
            <person name="Thomas B.C."/>
            <person name="Singh A."/>
            <person name="Wilkins M.J."/>
            <person name="Karaoz U."/>
            <person name="Brodie E.L."/>
            <person name="Williams K.H."/>
            <person name="Hubbard S.S."/>
            <person name="Banfield J.F."/>
        </authorList>
    </citation>
    <scope>NUCLEOTIDE SEQUENCE [LARGE SCALE GENOMIC DNA]</scope>
</reference>
<dbReference type="STRING" id="1817772.A2527_01610"/>